<feature type="binding site" evidence="5">
    <location>
        <position position="142"/>
    </location>
    <ligand>
        <name>S-adenosyl-L-methionine</name>
        <dbReference type="ChEBI" id="CHEBI:59789"/>
    </ligand>
</feature>
<evidence type="ECO:0000256" key="5">
    <source>
        <dbReference type="HAMAP-Rule" id="MF_00472"/>
    </source>
</evidence>
<comment type="catalytic activity">
    <reaction evidence="5">
        <text>a 3-(all-trans-polyprenyl)benzene-1,2-diol + S-adenosyl-L-methionine = a 2-methoxy-6-(all-trans-polyprenyl)phenol + S-adenosyl-L-homocysteine + H(+)</text>
        <dbReference type="Rhea" id="RHEA:31411"/>
        <dbReference type="Rhea" id="RHEA-COMP:9550"/>
        <dbReference type="Rhea" id="RHEA-COMP:9551"/>
        <dbReference type="ChEBI" id="CHEBI:15378"/>
        <dbReference type="ChEBI" id="CHEBI:57856"/>
        <dbReference type="ChEBI" id="CHEBI:59789"/>
        <dbReference type="ChEBI" id="CHEBI:62729"/>
        <dbReference type="ChEBI" id="CHEBI:62731"/>
        <dbReference type="EC" id="2.1.1.222"/>
    </reaction>
</comment>
<dbReference type="InterPro" id="IPR013216">
    <property type="entry name" value="Methyltransf_11"/>
</dbReference>
<feature type="binding site" evidence="5">
    <location>
        <position position="78"/>
    </location>
    <ligand>
        <name>S-adenosyl-L-methionine</name>
        <dbReference type="ChEBI" id="CHEBI:59789"/>
    </ligand>
</feature>
<dbReference type="KEGG" id="salh:HMF8227_00978"/>
<keyword evidence="8" id="KW-1185">Reference proteome</keyword>
<dbReference type="EC" id="2.1.1.64" evidence="5"/>
<dbReference type="Proteomes" id="UP000245728">
    <property type="component" value="Chromosome"/>
</dbReference>
<dbReference type="Gene3D" id="3.40.50.150">
    <property type="entry name" value="Vaccinia Virus protein VP39"/>
    <property type="match status" value="1"/>
</dbReference>
<evidence type="ECO:0000313" key="7">
    <source>
        <dbReference type="EMBL" id="AWL11471.1"/>
    </source>
</evidence>
<gene>
    <name evidence="5" type="primary">ubiG</name>
    <name evidence="7" type="ORF">HMF8227_00978</name>
</gene>
<dbReference type="UniPathway" id="UPA00232"/>
<dbReference type="EMBL" id="CP029347">
    <property type="protein sequence ID" value="AWL11471.1"/>
    <property type="molecule type" value="Genomic_DNA"/>
</dbReference>
<dbReference type="GO" id="GO:0061542">
    <property type="term" value="F:3-demethylubiquinol 3-O-methyltransferase activity"/>
    <property type="evidence" value="ECO:0007669"/>
    <property type="project" value="UniProtKB-UniRule"/>
</dbReference>
<comment type="pathway">
    <text evidence="5">Cofactor biosynthesis; ubiquinone biosynthesis.</text>
</comment>
<dbReference type="GO" id="GO:0010420">
    <property type="term" value="F:polyprenyldihydroxybenzoate methyltransferase activity"/>
    <property type="evidence" value="ECO:0007669"/>
    <property type="project" value="InterPro"/>
</dbReference>
<accession>A0A2S2E1E5</accession>
<keyword evidence="4 5" id="KW-0949">S-adenosyl-L-methionine</keyword>
<comment type="catalytic activity">
    <reaction evidence="5">
        <text>a 3-demethylubiquinol + S-adenosyl-L-methionine = a ubiquinol + S-adenosyl-L-homocysteine + H(+)</text>
        <dbReference type="Rhea" id="RHEA:44380"/>
        <dbReference type="Rhea" id="RHEA-COMP:9566"/>
        <dbReference type="Rhea" id="RHEA-COMP:10914"/>
        <dbReference type="ChEBI" id="CHEBI:15378"/>
        <dbReference type="ChEBI" id="CHEBI:17976"/>
        <dbReference type="ChEBI" id="CHEBI:57856"/>
        <dbReference type="ChEBI" id="CHEBI:59789"/>
        <dbReference type="ChEBI" id="CHEBI:84422"/>
        <dbReference type="EC" id="2.1.1.64"/>
    </reaction>
</comment>
<dbReference type="HAMAP" id="MF_00472">
    <property type="entry name" value="UbiG"/>
    <property type="match status" value="1"/>
</dbReference>
<evidence type="ECO:0000256" key="3">
    <source>
        <dbReference type="ARBA" id="ARBA00022688"/>
    </source>
</evidence>
<dbReference type="OrthoDB" id="9801538at2"/>
<evidence type="ECO:0000256" key="4">
    <source>
        <dbReference type="ARBA" id="ARBA00022691"/>
    </source>
</evidence>
<dbReference type="EC" id="2.1.1.222" evidence="5"/>
<dbReference type="NCBIfam" id="TIGR01983">
    <property type="entry name" value="UbiG"/>
    <property type="match status" value="1"/>
</dbReference>
<dbReference type="CDD" id="cd02440">
    <property type="entry name" value="AdoMet_MTases"/>
    <property type="match status" value="1"/>
</dbReference>
<dbReference type="Pfam" id="PF08241">
    <property type="entry name" value="Methyltransf_11"/>
    <property type="match status" value="1"/>
</dbReference>
<feature type="binding site" evidence="5">
    <location>
        <position position="48"/>
    </location>
    <ligand>
        <name>S-adenosyl-L-methionine</name>
        <dbReference type="ChEBI" id="CHEBI:59789"/>
    </ligand>
</feature>
<keyword evidence="3 5" id="KW-0831">Ubiquinone biosynthesis</keyword>
<dbReference type="InterPro" id="IPR029063">
    <property type="entry name" value="SAM-dependent_MTases_sf"/>
</dbReference>
<dbReference type="InterPro" id="IPR010233">
    <property type="entry name" value="UbiG_MeTrfase"/>
</dbReference>
<evidence type="ECO:0000256" key="2">
    <source>
        <dbReference type="ARBA" id="ARBA00022679"/>
    </source>
</evidence>
<comment type="similarity">
    <text evidence="5">Belongs to the methyltransferase superfamily. UbiG/COQ3 family.</text>
</comment>
<keyword evidence="1 5" id="KW-0489">Methyltransferase</keyword>
<dbReference type="RefSeq" id="WP_109339113.1">
    <property type="nucleotide sequence ID" value="NZ_CP029347.1"/>
</dbReference>
<evidence type="ECO:0000256" key="1">
    <source>
        <dbReference type="ARBA" id="ARBA00022603"/>
    </source>
</evidence>
<evidence type="ECO:0000313" key="8">
    <source>
        <dbReference type="Proteomes" id="UP000245728"/>
    </source>
</evidence>
<dbReference type="PANTHER" id="PTHR43464:SF19">
    <property type="entry name" value="UBIQUINONE BIOSYNTHESIS O-METHYLTRANSFERASE, MITOCHONDRIAL"/>
    <property type="match status" value="1"/>
</dbReference>
<dbReference type="SUPFAM" id="SSF53335">
    <property type="entry name" value="S-adenosyl-L-methionine-dependent methyltransferases"/>
    <property type="match status" value="1"/>
</dbReference>
<evidence type="ECO:0000259" key="6">
    <source>
        <dbReference type="Pfam" id="PF08241"/>
    </source>
</evidence>
<feature type="domain" description="Methyltransferase type 11" evidence="6">
    <location>
        <begin position="75"/>
        <end position="170"/>
    </location>
</feature>
<sequence length="259" mass="28904">MINKSQLSQPISDDNISNEEIARFDAMAESWWDPEGSYKTAIAFNQARTEVMLAQIQQHFGLEHATKPLEGVSILDVGCGGGLVSETLALKGAQVTGIDASAVSIQVARRHAKKTGVSVNYQHALSSDMAKQHDRFDVVINAEVVEHVPDQKQLIRECSEMVHPGGMLILATLNRTVKSFIIAILGAEYVMRYLPIGTHDWRLFVKPAELNQWTGEDMKLTFETGMRLNPFSGQWRVCQSTRVNYLQCYRKLPGLTLDT</sequence>
<feature type="binding site" evidence="5">
    <location>
        <position position="99"/>
    </location>
    <ligand>
        <name>S-adenosyl-L-methionine</name>
        <dbReference type="ChEBI" id="CHEBI:59789"/>
    </ligand>
</feature>
<keyword evidence="2 5" id="KW-0808">Transferase</keyword>
<comment type="function">
    <text evidence="5">O-methyltransferase that catalyzes the 2 O-methylation steps in the ubiquinone biosynthetic pathway.</text>
</comment>
<dbReference type="PANTHER" id="PTHR43464">
    <property type="entry name" value="METHYLTRANSFERASE"/>
    <property type="match status" value="1"/>
</dbReference>
<reference evidence="7 8" key="1">
    <citation type="submission" date="2018-05" db="EMBL/GenBank/DDBJ databases">
        <title>Salinimonas sp. HMF8227 Genome sequencing and assembly.</title>
        <authorList>
            <person name="Kang H."/>
            <person name="Kang J."/>
            <person name="Cha I."/>
            <person name="Kim H."/>
            <person name="Joh K."/>
        </authorList>
    </citation>
    <scope>NUCLEOTIDE SEQUENCE [LARGE SCALE GENOMIC DNA]</scope>
    <source>
        <strain evidence="7 8">HMF8227</strain>
    </source>
</reference>
<dbReference type="AlphaFoldDB" id="A0A2S2E1E5"/>
<dbReference type="GO" id="GO:0102208">
    <property type="term" value="F:2-polyprenyl-6-hydroxyphenol methylase activity"/>
    <property type="evidence" value="ECO:0007669"/>
    <property type="project" value="UniProtKB-EC"/>
</dbReference>
<name>A0A2S2E1E5_9ALTE</name>
<organism evidence="7 8">
    <name type="scientific">Saliniradius amylolyticus</name>
    <dbReference type="NCBI Taxonomy" id="2183582"/>
    <lineage>
        <taxon>Bacteria</taxon>
        <taxon>Pseudomonadati</taxon>
        <taxon>Pseudomonadota</taxon>
        <taxon>Gammaproteobacteria</taxon>
        <taxon>Alteromonadales</taxon>
        <taxon>Alteromonadaceae</taxon>
        <taxon>Saliniradius</taxon>
    </lineage>
</organism>
<dbReference type="GO" id="GO:0032259">
    <property type="term" value="P:methylation"/>
    <property type="evidence" value="ECO:0007669"/>
    <property type="project" value="UniProtKB-KW"/>
</dbReference>
<proteinExistence type="inferred from homology"/>
<protein>
    <recommendedName>
        <fullName evidence="5">Ubiquinone biosynthesis O-methyltransferase</fullName>
    </recommendedName>
    <alternativeName>
        <fullName evidence="5">2-polyprenyl-6-hydroxyphenol methylase</fullName>
        <ecNumber evidence="5">2.1.1.222</ecNumber>
    </alternativeName>
    <alternativeName>
        <fullName evidence="5">3-demethylubiquinone 3-O-methyltransferase</fullName>
        <ecNumber evidence="5">2.1.1.64</ecNumber>
    </alternativeName>
</protein>